<evidence type="ECO:0000256" key="4">
    <source>
        <dbReference type="SAM" id="MobiDB-lite"/>
    </source>
</evidence>
<name>A0A1D1V1M6_RAMVA</name>
<dbReference type="Pfam" id="PF09730">
    <property type="entry name" value="BicD"/>
    <property type="match status" value="2"/>
</dbReference>
<evidence type="ECO:0000313" key="6">
    <source>
        <dbReference type="Proteomes" id="UP000186922"/>
    </source>
</evidence>
<feature type="coiled-coil region" evidence="3">
    <location>
        <begin position="6"/>
        <end position="160"/>
    </location>
</feature>
<dbReference type="STRING" id="947166.A0A1D1V1M6"/>
<dbReference type="GO" id="GO:0070507">
    <property type="term" value="P:regulation of microtubule cytoskeleton organization"/>
    <property type="evidence" value="ECO:0007669"/>
    <property type="project" value="TreeGrafter"/>
</dbReference>
<feature type="coiled-coil region" evidence="3">
    <location>
        <begin position="517"/>
        <end position="636"/>
    </location>
</feature>
<comment type="similarity">
    <text evidence="1">Belongs to the BicD family.</text>
</comment>
<dbReference type="GO" id="GO:0008093">
    <property type="term" value="F:cytoskeletal anchor activity"/>
    <property type="evidence" value="ECO:0007669"/>
    <property type="project" value="InterPro"/>
</dbReference>
<feature type="coiled-coil region" evidence="3">
    <location>
        <begin position="234"/>
        <end position="261"/>
    </location>
</feature>
<dbReference type="GO" id="GO:0072393">
    <property type="term" value="P:microtubule anchoring at microtubule organizing center"/>
    <property type="evidence" value="ECO:0007669"/>
    <property type="project" value="TreeGrafter"/>
</dbReference>
<dbReference type="InterPro" id="IPR018477">
    <property type="entry name" value="BICD"/>
</dbReference>
<feature type="region of interest" description="Disordered" evidence="4">
    <location>
        <begin position="424"/>
        <end position="453"/>
    </location>
</feature>
<dbReference type="Gene3D" id="6.10.250.2470">
    <property type="match status" value="1"/>
</dbReference>
<dbReference type="GO" id="GO:0005794">
    <property type="term" value="C:Golgi apparatus"/>
    <property type="evidence" value="ECO:0007669"/>
    <property type="project" value="TreeGrafter"/>
</dbReference>
<dbReference type="GO" id="GO:0034452">
    <property type="term" value="F:dynactin binding"/>
    <property type="evidence" value="ECO:0007669"/>
    <property type="project" value="TreeGrafter"/>
</dbReference>
<dbReference type="EMBL" id="BDGG01000002">
    <property type="protein sequence ID" value="GAU93487.1"/>
    <property type="molecule type" value="Genomic_DNA"/>
</dbReference>
<feature type="compositionally biased region" description="Low complexity" evidence="4">
    <location>
        <begin position="424"/>
        <end position="445"/>
    </location>
</feature>
<protein>
    <submittedName>
        <fullName evidence="5">Uncharacterized protein</fullName>
    </submittedName>
</protein>
<comment type="caution">
    <text evidence="5">The sequence shown here is derived from an EMBL/GenBank/DDBJ whole genome shotgun (WGS) entry which is preliminary data.</text>
</comment>
<dbReference type="GO" id="GO:0070840">
    <property type="term" value="F:dynein complex binding"/>
    <property type="evidence" value="ECO:0007669"/>
    <property type="project" value="InterPro"/>
</dbReference>
<feature type="region of interest" description="Disordered" evidence="4">
    <location>
        <begin position="655"/>
        <end position="691"/>
    </location>
</feature>
<gene>
    <name evidence="5" type="primary">RvY_05422-1</name>
    <name evidence="5" type="synonym">RvY_05422.1</name>
    <name evidence="5" type="ORF">RvY_05422</name>
</gene>
<dbReference type="PANTHER" id="PTHR31233">
    <property type="entry name" value="BICAUDAL D FAMILY MEMBER"/>
    <property type="match status" value="1"/>
</dbReference>
<keyword evidence="2 3" id="KW-0175">Coiled coil</keyword>
<dbReference type="AlphaFoldDB" id="A0A1D1V1M6"/>
<keyword evidence="6" id="KW-1185">Reference proteome</keyword>
<feature type="compositionally biased region" description="Low complexity" evidence="4">
    <location>
        <begin position="665"/>
        <end position="677"/>
    </location>
</feature>
<dbReference type="OrthoDB" id="10069295at2759"/>
<evidence type="ECO:0000256" key="3">
    <source>
        <dbReference type="SAM" id="Coils"/>
    </source>
</evidence>
<dbReference type="Proteomes" id="UP000186922">
    <property type="component" value="Unassembled WGS sequence"/>
</dbReference>
<dbReference type="GO" id="GO:0005829">
    <property type="term" value="C:cytosol"/>
    <property type="evidence" value="ECO:0007669"/>
    <property type="project" value="TreeGrafter"/>
</dbReference>
<dbReference type="PANTHER" id="PTHR31233:SF6">
    <property type="entry name" value="PROTEIN BICAUDAL D"/>
    <property type="match status" value="1"/>
</dbReference>
<evidence type="ECO:0000256" key="2">
    <source>
        <dbReference type="ARBA" id="ARBA00023054"/>
    </source>
</evidence>
<evidence type="ECO:0000256" key="1">
    <source>
        <dbReference type="ARBA" id="ARBA00010061"/>
    </source>
</evidence>
<sequence>MDIFNLEAARREIEKLQYELQTAEASLKESAEKGLELLEAKSDLEEQFEVLESELDRVKVERDGLKEALERSSHARIEAAKLDIEVENELLEKKEQVEEDLTNRIHILEADNRQLKATIDRTGAETGKLREWVKAVTEDNEQLKHDHEAMHKELQNYRLSEKTMTVENEELHTDNVHLRKHIALLELRTKDLESLKFETRKLLEERELLQYELEESRRLTEIVKIQAEEAWKTLENERELRRTAQRQLHDQTDERERWQRMETLRMEFEDGDYEDQAVVPQTPQPENLFEELQKISQVQYSDGELSSDLQKYKDRLDQILKIVGTLDLVLTDSPLEDLQKAVQQATTDVIGLCTSSGDMERSVFLEDVQVQLSKRSSKQVALEAKVNGLSATVEAMCELLAEKQLSLNSCYDSIRSLRSLFSTSLSPSSGSTEPSGPSQDGSSSQLPHAQTSKLTEEIRGRAELSDMVLPESANIDVFADLDTLMSAFDDLKHQCQNVLNVSSGRSKEAQLGLGDSVTDLHEQIDRLKAHLSRKRDETALLKEALNTTQTTADNALASLKLKYEAEKEASSKTLSQLRKELNQRKEDAATFASIRSMLSARCDDYCTQIENLQRQIRSAEEEKRTLNSLLRMAIQQKLNLIHRVEDLECVLDGQQSQMRRRERPQQQNGGQNRQFFRARGRANDQRSYGTR</sequence>
<reference evidence="5 6" key="1">
    <citation type="journal article" date="2016" name="Nat. Commun.">
        <title>Extremotolerant tardigrade genome and improved radiotolerance of human cultured cells by tardigrade-unique protein.</title>
        <authorList>
            <person name="Hashimoto T."/>
            <person name="Horikawa D.D."/>
            <person name="Saito Y."/>
            <person name="Kuwahara H."/>
            <person name="Kozuka-Hata H."/>
            <person name="Shin-I T."/>
            <person name="Minakuchi Y."/>
            <person name="Ohishi K."/>
            <person name="Motoyama A."/>
            <person name="Aizu T."/>
            <person name="Enomoto A."/>
            <person name="Kondo K."/>
            <person name="Tanaka S."/>
            <person name="Hara Y."/>
            <person name="Koshikawa S."/>
            <person name="Sagara H."/>
            <person name="Miura T."/>
            <person name="Yokobori S."/>
            <person name="Miyagawa K."/>
            <person name="Suzuki Y."/>
            <person name="Kubo T."/>
            <person name="Oyama M."/>
            <person name="Kohara Y."/>
            <person name="Fujiyama A."/>
            <person name="Arakawa K."/>
            <person name="Katayama T."/>
            <person name="Toyoda A."/>
            <person name="Kunieda T."/>
        </authorList>
    </citation>
    <scope>NUCLEOTIDE SEQUENCE [LARGE SCALE GENOMIC DNA]</scope>
    <source>
        <strain evidence="5 6">YOKOZUNA-1</strain>
    </source>
</reference>
<organism evidence="5 6">
    <name type="scientific">Ramazzottius varieornatus</name>
    <name type="common">Water bear</name>
    <name type="synonym">Tardigrade</name>
    <dbReference type="NCBI Taxonomy" id="947166"/>
    <lineage>
        <taxon>Eukaryota</taxon>
        <taxon>Metazoa</taxon>
        <taxon>Ecdysozoa</taxon>
        <taxon>Tardigrada</taxon>
        <taxon>Eutardigrada</taxon>
        <taxon>Parachela</taxon>
        <taxon>Hypsibioidea</taxon>
        <taxon>Ramazzottiidae</taxon>
        <taxon>Ramazzottius</taxon>
    </lineage>
</organism>
<evidence type="ECO:0000313" key="5">
    <source>
        <dbReference type="EMBL" id="GAU93487.1"/>
    </source>
</evidence>
<proteinExistence type="inferred from homology"/>
<accession>A0A1D1V1M6</accession>